<organism evidence="2 3">
    <name type="scientific">Dehalobacterium formicoaceticum</name>
    <dbReference type="NCBI Taxonomy" id="51515"/>
    <lineage>
        <taxon>Bacteria</taxon>
        <taxon>Bacillati</taxon>
        <taxon>Bacillota</taxon>
        <taxon>Clostridia</taxon>
        <taxon>Eubacteriales</taxon>
        <taxon>Peptococcaceae</taxon>
        <taxon>Dehalobacterium</taxon>
    </lineage>
</organism>
<reference evidence="2 3" key="1">
    <citation type="submission" date="2022-08" db="EMBL/GenBank/DDBJ databases">
        <title>Proteogenomics of the novel Dehalobacterium formicoaceticum strain EZ94 highlights a key role of methyltransferases during anaerobic dichloromethane degradation.</title>
        <authorList>
            <person name="Wasmund K."/>
        </authorList>
    </citation>
    <scope>NUCLEOTIDE SEQUENCE [LARGE SCALE GENOMIC DNA]</scope>
    <source>
        <strain evidence="2 3">EZ94</strain>
    </source>
</reference>
<sequence length="116" mass="13371">MESFLANIGILAIAFVIIYIYQKMLEWHDSKQSSFYEDKKVYQAADEFAHGASSNEVKALLTACYALDEGDMEKIMSMSMPHKADKDGGYRSFIRSVNHVLGEDIYDEKRRKHEPR</sequence>
<keyword evidence="1" id="KW-0812">Transmembrane</keyword>
<keyword evidence="1" id="KW-1133">Transmembrane helix</keyword>
<evidence type="ECO:0000313" key="3">
    <source>
        <dbReference type="Proteomes" id="UP001524944"/>
    </source>
</evidence>
<comment type="caution">
    <text evidence="2">The sequence shown here is derived from an EMBL/GenBank/DDBJ whole genome shotgun (WGS) entry which is preliminary data.</text>
</comment>
<keyword evidence="3" id="KW-1185">Reference proteome</keyword>
<feature type="transmembrane region" description="Helical" evidence="1">
    <location>
        <begin position="6"/>
        <end position="22"/>
    </location>
</feature>
<dbReference type="Proteomes" id="UP001524944">
    <property type="component" value="Unassembled WGS sequence"/>
</dbReference>
<keyword evidence="1" id="KW-0472">Membrane</keyword>
<dbReference type="EMBL" id="JANPWE010000019">
    <property type="protein sequence ID" value="MCR6547143.1"/>
    <property type="molecule type" value="Genomic_DNA"/>
</dbReference>
<proteinExistence type="predicted"/>
<evidence type="ECO:0000313" key="2">
    <source>
        <dbReference type="EMBL" id="MCR6547143.1"/>
    </source>
</evidence>
<gene>
    <name evidence="2" type="ORF">NVS47_16775</name>
</gene>
<name>A0ABT1Y8D3_9FIRM</name>
<accession>A0ABT1Y8D3</accession>
<evidence type="ECO:0000256" key="1">
    <source>
        <dbReference type="SAM" id="Phobius"/>
    </source>
</evidence>
<protein>
    <submittedName>
        <fullName evidence="2">Uncharacterized protein</fullName>
    </submittedName>
</protein>
<dbReference type="RefSeq" id="WP_257914260.1">
    <property type="nucleotide sequence ID" value="NZ_JANPWE010000019.1"/>
</dbReference>